<evidence type="ECO:0000259" key="7">
    <source>
        <dbReference type="PROSITE" id="PS50255"/>
    </source>
</evidence>
<evidence type="ECO:0000256" key="4">
    <source>
        <dbReference type="ARBA" id="ARBA00038168"/>
    </source>
</evidence>
<dbReference type="Gene3D" id="3.10.120.10">
    <property type="entry name" value="Cytochrome b5-like heme/steroid binding domain"/>
    <property type="match status" value="2"/>
</dbReference>
<evidence type="ECO:0000313" key="8">
    <source>
        <dbReference type="EMBL" id="CAB4629039.1"/>
    </source>
</evidence>
<dbReference type="InterPro" id="IPR036400">
    <property type="entry name" value="Cyt_B5-like_heme/steroid_sf"/>
</dbReference>
<dbReference type="SMART" id="SM01117">
    <property type="entry name" value="Cyt-b5"/>
    <property type="match status" value="2"/>
</dbReference>
<evidence type="ECO:0000256" key="1">
    <source>
        <dbReference type="ARBA" id="ARBA00022617"/>
    </source>
</evidence>
<dbReference type="PROSITE" id="PS00191">
    <property type="entry name" value="CYTOCHROME_B5_1"/>
    <property type="match status" value="1"/>
</dbReference>
<dbReference type="PRINTS" id="PR00363">
    <property type="entry name" value="CYTOCHROMEB5"/>
</dbReference>
<dbReference type="PANTHER" id="PTHR19359:SF95">
    <property type="entry name" value="CYTOCHROME B5 TYPE B"/>
    <property type="match status" value="1"/>
</dbReference>
<evidence type="ECO:0000256" key="5">
    <source>
        <dbReference type="SAM" id="MobiDB-lite"/>
    </source>
</evidence>
<dbReference type="InterPro" id="IPR050668">
    <property type="entry name" value="Cytochrome_b5"/>
</dbReference>
<feature type="transmembrane region" description="Helical" evidence="6">
    <location>
        <begin position="149"/>
        <end position="170"/>
    </location>
</feature>
<feature type="region of interest" description="Disordered" evidence="5">
    <location>
        <begin position="396"/>
        <end position="419"/>
    </location>
</feature>
<feature type="transmembrane region" description="Helical" evidence="6">
    <location>
        <begin position="78"/>
        <end position="96"/>
    </location>
</feature>
<keyword evidence="1" id="KW-0349">Heme</keyword>
<comment type="similarity">
    <text evidence="4">Belongs to the cytochrome b5 family.</text>
</comment>
<dbReference type="SUPFAM" id="SSF55856">
    <property type="entry name" value="Cytochrome b5-like heme/steroid binding domain"/>
    <property type="match status" value="2"/>
</dbReference>
<evidence type="ECO:0000256" key="6">
    <source>
        <dbReference type="SAM" id="Phobius"/>
    </source>
</evidence>
<organism evidence="8">
    <name type="scientific">freshwater metagenome</name>
    <dbReference type="NCBI Taxonomy" id="449393"/>
    <lineage>
        <taxon>unclassified sequences</taxon>
        <taxon>metagenomes</taxon>
        <taxon>ecological metagenomes</taxon>
    </lineage>
</organism>
<dbReference type="PROSITE" id="PS50255">
    <property type="entry name" value="CYTOCHROME_B5_2"/>
    <property type="match status" value="2"/>
</dbReference>
<dbReference type="InterPro" id="IPR001199">
    <property type="entry name" value="Cyt_B5-like_heme/steroid-bd"/>
</dbReference>
<dbReference type="GO" id="GO:0020037">
    <property type="term" value="F:heme binding"/>
    <property type="evidence" value="ECO:0007669"/>
    <property type="project" value="InterPro"/>
</dbReference>
<feature type="compositionally biased region" description="Acidic residues" evidence="5">
    <location>
        <begin position="407"/>
        <end position="419"/>
    </location>
</feature>
<sequence length="419" mass="42589">MWEPPTLAPLAKWSASWQAADSWHTGWGPRLKVMNQFFDTIGGLPLHPLTVHAASVLIPLSAIALVLLVFVPKWRKAYLPLTVGALAVSVGLAFAAKQSGEALAARVGTPADHQELGDLLFPASIGLFALGLAFYFFTKTETKTPKWTLQLAGGLSTAAVAGVVILSVLVGHSGAEATWGNRLAANPVEELVAPTEPVPGATDGSTGGTTGGTSNGGITVAEVLKHNTATDCWSVVNGNVYDLTSYVSTHAGGEAVIKAICGKDGTKSFSGQHAGATKPNADLSSLLVGALATSSSSGGTSSGSGTTGTTPGLGTTVALTAAEVLKHSTGTDCWSVIKGEVYDLTSYVKDHPGGASLIKAICGKDGSTSFASQHAGAATPKNILAAFALGPLVAGSTLPEATVRGDEEGDEEEDEEGDD</sequence>
<keyword evidence="6" id="KW-0812">Transmembrane</keyword>
<dbReference type="InterPro" id="IPR019251">
    <property type="entry name" value="DUF2231_TM"/>
</dbReference>
<reference evidence="8" key="1">
    <citation type="submission" date="2020-05" db="EMBL/GenBank/DDBJ databases">
        <authorList>
            <person name="Chiriac C."/>
            <person name="Salcher M."/>
            <person name="Ghai R."/>
            <person name="Kavagutti S V."/>
        </authorList>
    </citation>
    <scope>NUCLEOTIDE SEQUENCE</scope>
</reference>
<dbReference type="InterPro" id="IPR018506">
    <property type="entry name" value="Cyt_B5_heme-BS"/>
</dbReference>
<proteinExistence type="inferred from homology"/>
<dbReference type="Pfam" id="PF00173">
    <property type="entry name" value="Cyt-b5"/>
    <property type="match status" value="2"/>
</dbReference>
<evidence type="ECO:0000256" key="2">
    <source>
        <dbReference type="ARBA" id="ARBA00022723"/>
    </source>
</evidence>
<keyword evidence="3" id="KW-0408">Iron</keyword>
<gene>
    <name evidence="8" type="ORF">UFOPK2131_00156</name>
</gene>
<feature type="domain" description="Cytochrome b5 heme-binding" evidence="7">
    <location>
        <begin position="316"/>
        <end position="393"/>
    </location>
</feature>
<keyword evidence="6" id="KW-1133">Transmembrane helix</keyword>
<evidence type="ECO:0000256" key="3">
    <source>
        <dbReference type="ARBA" id="ARBA00023004"/>
    </source>
</evidence>
<feature type="transmembrane region" description="Helical" evidence="6">
    <location>
        <begin position="49"/>
        <end position="71"/>
    </location>
</feature>
<keyword evidence="6" id="KW-0472">Membrane</keyword>
<dbReference type="GO" id="GO:0016020">
    <property type="term" value="C:membrane"/>
    <property type="evidence" value="ECO:0007669"/>
    <property type="project" value="TreeGrafter"/>
</dbReference>
<protein>
    <submittedName>
        <fullName evidence="8">Unannotated protein</fullName>
    </submittedName>
</protein>
<keyword evidence="2" id="KW-0479">Metal-binding</keyword>
<dbReference type="EMBL" id="CAEZVT010000004">
    <property type="protein sequence ID" value="CAB4629039.1"/>
    <property type="molecule type" value="Genomic_DNA"/>
</dbReference>
<dbReference type="Pfam" id="PF09990">
    <property type="entry name" value="DUF2231"/>
    <property type="match status" value="1"/>
</dbReference>
<name>A0A6J6IYF9_9ZZZZ</name>
<dbReference type="AlphaFoldDB" id="A0A6J6IYF9"/>
<feature type="domain" description="Cytochrome b5 heme-binding" evidence="7">
    <location>
        <begin position="218"/>
        <end position="292"/>
    </location>
</feature>
<feature type="transmembrane region" description="Helical" evidence="6">
    <location>
        <begin position="116"/>
        <end position="137"/>
    </location>
</feature>
<dbReference type="GO" id="GO:0046872">
    <property type="term" value="F:metal ion binding"/>
    <property type="evidence" value="ECO:0007669"/>
    <property type="project" value="UniProtKB-KW"/>
</dbReference>
<accession>A0A6J6IYF9</accession>
<dbReference type="PANTHER" id="PTHR19359">
    <property type="entry name" value="CYTOCHROME B5"/>
    <property type="match status" value="1"/>
</dbReference>